<sequence length="47" mass="5485">MKKILIALIFLSFIGVVYGEIWENFTDPNDYVGYKDINVTFNFPLLI</sequence>
<evidence type="ECO:0000313" key="1">
    <source>
        <dbReference type="EMBL" id="EHP84485.1"/>
    </source>
</evidence>
<dbReference type="Proteomes" id="UP000003706">
    <property type="component" value="Unassembled WGS sequence"/>
</dbReference>
<gene>
    <name evidence="1" type="ORF">MetfoDRAFT_1659</name>
</gene>
<comment type="caution">
    <text evidence="1">The sequence shown here is derived from an EMBL/GenBank/DDBJ whole genome shotgun (WGS) entry which is preliminary data.</text>
</comment>
<organism evidence="1 2">
    <name type="scientific">Methanotorris formicicus Mc-S-70</name>
    <dbReference type="NCBI Taxonomy" id="647171"/>
    <lineage>
        <taxon>Archaea</taxon>
        <taxon>Methanobacteriati</taxon>
        <taxon>Methanobacteriota</taxon>
        <taxon>Methanomada group</taxon>
        <taxon>Methanococci</taxon>
        <taxon>Methanococcales</taxon>
        <taxon>Methanocaldococcaceae</taxon>
        <taxon>Methanotorris</taxon>
    </lineage>
</organism>
<reference evidence="1 2" key="1">
    <citation type="submission" date="2011-09" db="EMBL/GenBank/DDBJ databases">
        <title>The draft genome of Methanotorris formicicus Mc-S-70.</title>
        <authorList>
            <consortium name="US DOE Joint Genome Institute (JGI-PGF)"/>
            <person name="Lucas S."/>
            <person name="Han J."/>
            <person name="Lapidus A."/>
            <person name="Cheng J.-F."/>
            <person name="Goodwin L."/>
            <person name="Pitluck S."/>
            <person name="Peters L."/>
            <person name="Land M.L."/>
            <person name="Hauser L."/>
            <person name="Sieprawska-Lupa M."/>
            <person name="Takai K."/>
            <person name="Miyazaki J."/>
            <person name="Whitman W."/>
            <person name="Woyke T.J."/>
        </authorList>
    </citation>
    <scope>NUCLEOTIDE SEQUENCE [LARGE SCALE GENOMIC DNA]</scope>
    <source>
        <strain evidence="1 2">Mc-S-70</strain>
    </source>
</reference>
<dbReference type="EMBL" id="AGJL01000051">
    <property type="protein sequence ID" value="EHP84485.1"/>
    <property type="molecule type" value="Genomic_DNA"/>
</dbReference>
<dbReference type="AlphaFoldDB" id="H1L0T5"/>
<keyword evidence="2" id="KW-1185">Reference proteome</keyword>
<evidence type="ECO:0000313" key="2">
    <source>
        <dbReference type="Proteomes" id="UP000003706"/>
    </source>
</evidence>
<proteinExistence type="predicted"/>
<dbReference type="STRING" id="647171.MetfoDRAFT_1659"/>
<protein>
    <submittedName>
        <fullName evidence="1">Uncharacterized protein</fullName>
    </submittedName>
</protein>
<name>H1L0T5_9EURY</name>
<dbReference type="RefSeq" id="WP_007045083.1">
    <property type="nucleotide sequence ID" value="NZ_AGJL01000051.1"/>
</dbReference>
<accession>H1L0T5</accession>